<sequence>MAQSATQRISRIAVVILGLVLAGLAATTHHTWERARVAELGCRTGPLLPTVTEEEHRGSFLFPYGTVTSCRVLGGEVGLFSADADTDLLLDTRRGPVAVRVEYRGMANGWQWTAKATELTADQAAHLLSDADEQRLRAAIAFRGGVLAEPWTLHYGDG</sequence>
<dbReference type="RefSeq" id="WP_191841200.1">
    <property type="nucleotide sequence ID" value="NZ_BAAALB010000014.1"/>
</dbReference>
<organism evidence="1 2">
    <name type="scientific">Catellatospora chokoriensis</name>
    <dbReference type="NCBI Taxonomy" id="310353"/>
    <lineage>
        <taxon>Bacteria</taxon>
        <taxon>Bacillati</taxon>
        <taxon>Actinomycetota</taxon>
        <taxon>Actinomycetes</taxon>
        <taxon>Micromonosporales</taxon>
        <taxon>Micromonosporaceae</taxon>
        <taxon>Catellatospora</taxon>
    </lineage>
</organism>
<keyword evidence="2" id="KW-1185">Reference proteome</keyword>
<proteinExistence type="predicted"/>
<accession>A0A8J3JS63</accession>
<gene>
    <name evidence="1" type="ORF">Cch02nite_09980</name>
</gene>
<protein>
    <submittedName>
        <fullName evidence="1">Uncharacterized protein</fullName>
    </submittedName>
</protein>
<dbReference type="Proteomes" id="UP000619293">
    <property type="component" value="Unassembled WGS sequence"/>
</dbReference>
<name>A0A8J3JS63_9ACTN</name>
<dbReference type="AlphaFoldDB" id="A0A8J3JS63"/>
<dbReference type="EMBL" id="BONG01000004">
    <property type="protein sequence ID" value="GIF87554.1"/>
    <property type="molecule type" value="Genomic_DNA"/>
</dbReference>
<evidence type="ECO:0000313" key="1">
    <source>
        <dbReference type="EMBL" id="GIF87554.1"/>
    </source>
</evidence>
<evidence type="ECO:0000313" key="2">
    <source>
        <dbReference type="Proteomes" id="UP000619293"/>
    </source>
</evidence>
<reference evidence="1 2" key="1">
    <citation type="submission" date="2021-01" db="EMBL/GenBank/DDBJ databases">
        <title>Whole genome shotgun sequence of Catellatospora chokoriensis NBRC 107358.</title>
        <authorList>
            <person name="Komaki H."/>
            <person name="Tamura T."/>
        </authorList>
    </citation>
    <scope>NUCLEOTIDE SEQUENCE [LARGE SCALE GENOMIC DNA]</scope>
    <source>
        <strain evidence="1 2">NBRC 107358</strain>
    </source>
</reference>
<comment type="caution">
    <text evidence="1">The sequence shown here is derived from an EMBL/GenBank/DDBJ whole genome shotgun (WGS) entry which is preliminary data.</text>
</comment>